<protein>
    <submittedName>
        <fullName evidence="2">Uncharacterized protein</fullName>
    </submittedName>
</protein>
<dbReference type="AlphaFoldDB" id="A0A8X6XVM9"/>
<name>A0A8X6XVM9_9ARAC</name>
<sequence>MQTPPIRTIEAIIVFYVRYSGYDPHWETACSGSTACTWQQVARYKRFLAAGPLPQEGPGNDRRRSDRKRLNEVSEKRKGEKKRGRREERRLDDGL</sequence>
<feature type="compositionally biased region" description="Basic and acidic residues" evidence="1">
    <location>
        <begin position="59"/>
        <end position="78"/>
    </location>
</feature>
<dbReference type="Proteomes" id="UP000886998">
    <property type="component" value="Unassembled WGS sequence"/>
</dbReference>
<keyword evidence="3" id="KW-1185">Reference proteome</keyword>
<evidence type="ECO:0000313" key="3">
    <source>
        <dbReference type="Proteomes" id="UP000886998"/>
    </source>
</evidence>
<proteinExistence type="predicted"/>
<feature type="region of interest" description="Disordered" evidence="1">
    <location>
        <begin position="49"/>
        <end position="95"/>
    </location>
</feature>
<gene>
    <name evidence="2" type="ORF">TNIN_69831</name>
</gene>
<organism evidence="2 3">
    <name type="scientific">Trichonephila inaurata madagascariensis</name>
    <dbReference type="NCBI Taxonomy" id="2747483"/>
    <lineage>
        <taxon>Eukaryota</taxon>
        <taxon>Metazoa</taxon>
        <taxon>Ecdysozoa</taxon>
        <taxon>Arthropoda</taxon>
        <taxon>Chelicerata</taxon>
        <taxon>Arachnida</taxon>
        <taxon>Araneae</taxon>
        <taxon>Araneomorphae</taxon>
        <taxon>Entelegynae</taxon>
        <taxon>Araneoidea</taxon>
        <taxon>Nephilidae</taxon>
        <taxon>Trichonephila</taxon>
        <taxon>Trichonephila inaurata</taxon>
    </lineage>
</organism>
<comment type="caution">
    <text evidence="2">The sequence shown here is derived from an EMBL/GenBank/DDBJ whole genome shotgun (WGS) entry which is preliminary data.</text>
</comment>
<dbReference type="EMBL" id="BMAV01012685">
    <property type="protein sequence ID" value="GFY59592.1"/>
    <property type="molecule type" value="Genomic_DNA"/>
</dbReference>
<evidence type="ECO:0000256" key="1">
    <source>
        <dbReference type="SAM" id="MobiDB-lite"/>
    </source>
</evidence>
<reference evidence="2" key="1">
    <citation type="submission" date="2020-08" db="EMBL/GenBank/DDBJ databases">
        <title>Multicomponent nature underlies the extraordinary mechanical properties of spider dragline silk.</title>
        <authorList>
            <person name="Kono N."/>
            <person name="Nakamura H."/>
            <person name="Mori M."/>
            <person name="Yoshida Y."/>
            <person name="Ohtoshi R."/>
            <person name="Malay A.D."/>
            <person name="Moran D.A.P."/>
            <person name="Tomita M."/>
            <person name="Numata K."/>
            <person name="Arakawa K."/>
        </authorList>
    </citation>
    <scope>NUCLEOTIDE SEQUENCE</scope>
</reference>
<evidence type="ECO:0000313" key="2">
    <source>
        <dbReference type="EMBL" id="GFY59592.1"/>
    </source>
</evidence>
<feature type="compositionally biased region" description="Basic and acidic residues" evidence="1">
    <location>
        <begin position="85"/>
        <end position="95"/>
    </location>
</feature>
<accession>A0A8X6XVM9</accession>